<reference evidence="2 3" key="2">
    <citation type="submission" date="2024-07" db="EMBL/GenBank/DDBJ databases">
        <authorList>
            <person name="Akdeniz Z."/>
        </authorList>
    </citation>
    <scope>NUCLEOTIDE SEQUENCE [LARGE SCALE GENOMIC DNA]</scope>
</reference>
<dbReference type="AlphaFoldDB" id="A0AA86QP85"/>
<dbReference type="Proteomes" id="UP001642409">
    <property type="component" value="Unassembled WGS sequence"/>
</dbReference>
<protein>
    <submittedName>
        <fullName evidence="2">Hypothetical_protein</fullName>
    </submittedName>
</protein>
<name>A0AA86QP85_9EUKA</name>
<sequence length="222" mass="25556">MEEHSFSPSKMLMNILNELSPQARKLMLAKNNELESQNLPIVRKKQSLLTKPLTDISRKPRCSDELCEIMANASKVGGSEARFMKLDKQYKHLKNTMLQHQFEMRRIITNNAVKHAQESVKAVADNAKIKTKLQQGIVASTMNGELRKHFCQDLVDCYELEASPVKFDSRVRSRTTLRDGKQIVDYEVTGQKYQRAKMRNKIKGEADINTYNEIRGLWEGIQ</sequence>
<proteinExistence type="predicted"/>
<dbReference type="EMBL" id="CAXDID020000112">
    <property type="protein sequence ID" value="CAL6029814.1"/>
    <property type="molecule type" value="Genomic_DNA"/>
</dbReference>
<evidence type="ECO:0000313" key="3">
    <source>
        <dbReference type="Proteomes" id="UP001642409"/>
    </source>
</evidence>
<reference evidence="1" key="1">
    <citation type="submission" date="2023-06" db="EMBL/GenBank/DDBJ databases">
        <authorList>
            <person name="Kurt Z."/>
        </authorList>
    </citation>
    <scope>NUCLEOTIDE SEQUENCE</scope>
</reference>
<gene>
    <name evidence="2" type="ORF">HINF_LOCUS32691</name>
    <name evidence="1" type="ORF">HINF_LOCUS46871</name>
</gene>
<evidence type="ECO:0000313" key="1">
    <source>
        <dbReference type="EMBL" id="CAI9959226.1"/>
    </source>
</evidence>
<dbReference type="EMBL" id="CATOUU010000916">
    <property type="protein sequence ID" value="CAI9959226.1"/>
    <property type="molecule type" value="Genomic_DNA"/>
</dbReference>
<comment type="caution">
    <text evidence="1">The sequence shown here is derived from an EMBL/GenBank/DDBJ whole genome shotgun (WGS) entry which is preliminary data.</text>
</comment>
<keyword evidence="3" id="KW-1185">Reference proteome</keyword>
<accession>A0AA86QP85</accession>
<organism evidence="1">
    <name type="scientific">Hexamita inflata</name>
    <dbReference type="NCBI Taxonomy" id="28002"/>
    <lineage>
        <taxon>Eukaryota</taxon>
        <taxon>Metamonada</taxon>
        <taxon>Diplomonadida</taxon>
        <taxon>Hexamitidae</taxon>
        <taxon>Hexamitinae</taxon>
        <taxon>Hexamita</taxon>
    </lineage>
</organism>
<evidence type="ECO:0000313" key="2">
    <source>
        <dbReference type="EMBL" id="CAL6029814.1"/>
    </source>
</evidence>